<evidence type="ECO:0000256" key="4">
    <source>
        <dbReference type="ARBA" id="ARBA00022553"/>
    </source>
</evidence>
<evidence type="ECO:0000256" key="11">
    <source>
        <dbReference type="ARBA" id="ARBA00050225"/>
    </source>
</evidence>
<dbReference type="SUPFAM" id="SSF48239">
    <property type="entry name" value="Terpenoid cyclases/Protein prenyltransferases"/>
    <property type="match status" value="1"/>
</dbReference>
<evidence type="ECO:0000256" key="6">
    <source>
        <dbReference type="ARBA" id="ARBA00022679"/>
    </source>
</evidence>
<dbReference type="Pfam" id="PF00432">
    <property type="entry name" value="Prenyltrans"/>
    <property type="match status" value="1"/>
</dbReference>
<accession>R4WT47</accession>
<keyword evidence="7 14" id="KW-0479">Metal-binding</keyword>
<comment type="catalytic activity">
    <reaction evidence="11">
        <text>L-cysteinyl-[protein] + (2E,6E)-farnesyl diphosphate = S-(2E,6E)-farnesyl-L-cysteinyl-[protein] + diphosphate</text>
        <dbReference type="Rhea" id="RHEA:13345"/>
        <dbReference type="Rhea" id="RHEA-COMP:10131"/>
        <dbReference type="Rhea" id="RHEA-COMP:11535"/>
        <dbReference type="ChEBI" id="CHEBI:29950"/>
        <dbReference type="ChEBI" id="CHEBI:33019"/>
        <dbReference type="ChEBI" id="CHEBI:86019"/>
        <dbReference type="ChEBI" id="CHEBI:175763"/>
        <dbReference type="EC" id="2.5.1.58"/>
    </reaction>
</comment>
<dbReference type="InterPro" id="IPR045089">
    <property type="entry name" value="PGGT1B-like"/>
</dbReference>
<dbReference type="FunFam" id="1.50.10.20:FF:000007">
    <property type="entry name" value="Protein farnesyltransferase subunit beta"/>
    <property type="match status" value="1"/>
</dbReference>
<keyword evidence="6 14" id="KW-0808">Transferase</keyword>
<dbReference type="InterPro" id="IPR026872">
    <property type="entry name" value="FTB"/>
</dbReference>
<dbReference type="EMBL" id="AK417902">
    <property type="protein sequence ID" value="BAN21117.1"/>
    <property type="molecule type" value="mRNA"/>
</dbReference>
<evidence type="ECO:0000256" key="13">
    <source>
        <dbReference type="ARBA" id="ARBA00064192"/>
    </source>
</evidence>
<dbReference type="CDD" id="cd02893">
    <property type="entry name" value="FTase"/>
    <property type="match status" value="1"/>
</dbReference>
<evidence type="ECO:0000256" key="2">
    <source>
        <dbReference type="ARBA" id="ARBA00012702"/>
    </source>
</evidence>
<keyword evidence="10" id="KW-0443">Lipid metabolism</keyword>
<evidence type="ECO:0000256" key="7">
    <source>
        <dbReference type="ARBA" id="ARBA00022723"/>
    </source>
</evidence>
<keyword evidence="8" id="KW-0677">Repeat</keyword>
<evidence type="ECO:0000256" key="8">
    <source>
        <dbReference type="ARBA" id="ARBA00022737"/>
    </source>
</evidence>
<dbReference type="InterPro" id="IPR001330">
    <property type="entry name" value="Prenyltrans"/>
</dbReference>
<dbReference type="PANTHER" id="PTHR11774">
    <property type="entry name" value="GERANYLGERANYL TRANSFERASE TYPE BETA SUBUNIT"/>
    <property type="match status" value="1"/>
</dbReference>
<organism evidence="16">
    <name type="scientific">Riptortus pedestris</name>
    <name type="common">Bean bug</name>
    <dbReference type="NCBI Taxonomy" id="329032"/>
    <lineage>
        <taxon>Eukaryota</taxon>
        <taxon>Metazoa</taxon>
        <taxon>Ecdysozoa</taxon>
        <taxon>Arthropoda</taxon>
        <taxon>Hexapoda</taxon>
        <taxon>Insecta</taxon>
        <taxon>Pterygota</taxon>
        <taxon>Neoptera</taxon>
        <taxon>Paraneoptera</taxon>
        <taxon>Hemiptera</taxon>
        <taxon>Heteroptera</taxon>
        <taxon>Panheteroptera</taxon>
        <taxon>Pentatomomorpha</taxon>
        <taxon>Coreoidea</taxon>
        <taxon>Alydidae</taxon>
        <taxon>Riptortus</taxon>
    </lineage>
</organism>
<comment type="similarity">
    <text evidence="1 14">Belongs to the protein prenyltransferase subunit beta family.</text>
</comment>
<evidence type="ECO:0000256" key="5">
    <source>
        <dbReference type="ARBA" id="ARBA00022602"/>
    </source>
</evidence>
<dbReference type="GO" id="GO:0006629">
    <property type="term" value="P:lipid metabolic process"/>
    <property type="evidence" value="ECO:0007669"/>
    <property type="project" value="UniProtKB-KW"/>
</dbReference>
<keyword evidence="4" id="KW-0597">Phosphoprotein</keyword>
<proteinExistence type="evidence at transcript level"/>
<dbReference type="GO" id="GO:0008270">
    <property type="term" value="F:zinc ion binding"/>
    <property type="evidence" value="ECO:0007669"/>
    <property type="project" value="UniProtKB-UniRule"/>
</dbReference>
<comment type="subunit">
    <text evidence="14">Heterodimer of an alpha and a beta subunit.</text>
</comment>
<dbReference type="GO" id="GO:0004660">
    <property type="term" value="F:protein farnesyltransferase activity"/>
    <property type="evidence" value="ECO:0007669"/>
    <property type="project" value="UniProtKB-UniRule"/>
</dbReference>
<evidence type="ECO:0000259" key="15">
    <source>
        <dbReference type="Pfam" id="PF00432"/>
    </source>
</evidence>
<evidence type="ECO:0000313" key="16">
    <source>
        <dbReference type="EMBL" id="BAN21117.1"/>
    </source>
</evidence>
<dbReference type="GO" id="GO:0097354">
    <property type="term" value="P:prenylation"/>
    <property type="evidence" value="ECO:0007669"/>
    <property type="project" value="UniProtKB-UniRule"/>
</dbReference>
<evidence type="ECO:0000256" key="3">
    <source>
        <dbReference type="ARBA" id="ARBA00015798"/>
    </source>
</evidence>
<evidence type="ECO:0000256" key="14">
    <source>
        <dbReference type="RuleBase" id="RU365056"/>
    </source>
</evidence>
<evidence type="ECO:0000256" key="10">
    <source>
        <dbReference type="ARBA" id="ARBA00023098"/>
    </source>
</evidence>
<keyword evidence="5 14" id="KW-0637">Prenyltransferase</keyword>
<evidence type="ECO:0000256" key="1">
    <source>
        <dbReference type="ARBA" id="ARBA00010497"/>
    </source>
</evidence>
<dbReference type="PANTHER" id="PTHR11774:SF6">
    <property type="entry name" value="PROTEIN FARNESYLTRANSFERASE SUBUNIT BETA"/>
    <property type="match status" value="1"/>
</dbReference>
<sequence length="414" mass="46459">MTTIECSSSIPNESTVVELLLGRAKFDDEGVATVSSDQQVAVESSIEEVYSSFDKTRELVVNPDFPELQKHWTKDYLINNLLTDKLQYEVYDCNRGWLCYWIIHSLSLLDYELDDVSKSCVVKFLSSLQNEDGGFGGGPNQFSHLAPTYAAVNALCIIGTEDAFKAINRKTLLEFLRRLRVGDGSFYMHNGGEIDMRSVYCAISVAKLTNVFSDELFKGSAEWIVRCQTYEGGFSGTPGMEAHGGYTFCGFAALHLLNSHNMCDVKALLRWLTNRQMSFEGGFQGRTNKLVDSCYSFWQAGAIALINLRLLSDELSKKYLNTDTWLFNCNLLQEYVLICCQHKNGGLIDKPGKRRDAYHTCYSLSGLSLAQNLPNGNDYSIGSDENILEPVHPAYNITAKKLIEAMKYFCSLEQ</sequence>
<dbReference type="EC" id="2.5.1.58" evidence="2 14"/>
<dbReference type="GO" id="GO:0005965">
    <property type="term" value="C:protein farnesyltransferase complex"/>
    <property type="evidence" value="ECO:0007669"/>
    <property type="project" value="UniProtKB-UniRule"/>
</dbReference>
<keyword evidence="9 14" id="KW-0862">Zinc</keyword>
<dbReference type="InterPro" id="IPR008930">
    <property type="entry name" value="Terpenoid_cyclase/PrenylTrfase"/>
</dbReference>
<protein>
    <recommendedName>
        <fullName evidence="3 14">Protein farnesyltransferase subunit beta</fullName>
        <shortName evidence="14">FTase-beta</shortName>
        <ecNumber evidence="2 14">2.5.1.58</ecNumber>
    </recommendedName>
</protein>
<comment type="function">
    <text evidence="12">Essential subunit of the farnesyltransferase complex. Catalyzes the transfer of a farnesyl moiety from farnesyl diphosphate to a cysteine at the fourth position from the C-terminus of several proteins having the C-terminal sequence Cys-aliphatic-aliphatic-X.</text>
</comment>
<evidence type="ECO:0000256" key="12">
    <source>
        <dbReference type="ARBA" id="ARBA00055850"/>
    </source>
</evidence>
<name>R4WT47_RIPPE</name>
<dbReference type="Gene3D" id="1.50.10.20">
    <property type="match status" value="1"/>
</dbReference>
<evidence type="ECO:0000256" key="9">
    <source>
        <dbReference type="ARBA" id="ARBA00022833"/>
    </source>
</evidence>
<reference evidence="16" key="1">
    <citation type="journal article" date="2013" name="PLoS ONE">
        <title>Gene expression in gut symbiotic organ of stinkbug affected by extracellular bacterial symbiont.</title>
        <authorList>
            <person name="Futahashi R."/>
            <person name="Tanaka K."/>
            <person name="Tanahashi M."/>
            <person name="Nikoh N."/>
            <person name="Kikuchi Y."/>
            <person name="Lee B.L."/>
            <person name="Fukatsu T."/>
        </authorList>
    </citation>
    <scope>NUCLEOTIDE SEQUENCE</scope>
    <source>
        <tissue evidence="16">Midgut</tissue>
    </source>
</reference>
<comment type="cofactor">
    <cofactor evidence="14">
        <name>Zn(2+)</name>
        <dbReference type="ChEBI" id="CHEBI:29105"/>
    </cofactor>
    <text evidence="14">Binds 1 zinc ion per subunit.</text>
</comment>
<comment type="function">
    <text evidence="14">Catalyzes the transfer of a farnesyl moiety from farnesyl diphosphate to a cysteine at the fourth position from the C-terminus of several proteins. The beta subunit is responsible for peptide-binding.</text>
</comment>
<feature type="domain" description="Prenyltransferase alpha-alpha toroid" evidence="15">
    <location>
        <begin position="70"/>
        <end position="397"/>
    </location>
</feature>
<dbReference type="AlphaFoldDB" id="R4WT47"/>
<comment type="subunit">
    <text evidence="13">Heterodimer of FNTA and FNTB.</text>
</comment>